<evidence type="ECO:0000256" key="7">
    <source>
        <dbReference type="ARBA" id="ARBA00023170"/>
    </source>
</evidence>
<organism evidence="15 16">
    <name type="scientific">Cinnamomum micranthum f. kanehirae</name>
    <dbReference type="NCBI Taxonomy" id="337451"/>
    <lineage>
        <taxon>Eukaryota</taxon>
        <taxon>Viridiplantae</taxon>
        <taxon>Streptophyta</taxon>
        <taxon>Embryophyta</taxon>
        <taxon>Tracheophyta</taxon>
        <taxon>Spermatophyta</taxon>
        <taxon>Magnoliopsida</taxon>
        <taxon>Magnoliidae</taxon>
        <taxon>Laurales</taxon>
        <taxon>Lauraceae</taxon>
        <taxon>Cinnamomum</taxon>
    </lineage>
</organism>
<feature type="transmembrane region" description="Helical" evidence="12">
    <location>
        <begin position="1655"/>
        <end position="1673"/>
    </location>
</feature>
<dbReference type="Pfam" id="PF00060">
    <property type="entry name" value="Lig_chan"/>
    <property type="match status" value="2"/>
</dbReference>
<feature type="region of interest" description="Disordered" evidence="11">
    <location>
        <begin position="1110"/>
        <end position="1133"/>
    </location>
</feature>
<name>A0A443PKS7_9MAGN</name>
<feature type="signal peptide" evidence="13">
    <location>
        <begin position="1"/>
        <end position="17"/>
    </location>
</feature>
<feature type="transmembrane region" description="Helical" evidence="12">
    <location>
        <begin position="532"/>
        <end position="555"/>
    </location>
</feature>
<feature type="transmembrane region" description="Helical" evidence="12">
    <location>
        <begin position="1625"/>
        <end position="1648"/>
    </location>
</feature>
<accession>A0A443PKS7</accession>
<dbReference type="InterPro" id="IPR019594">
    <property type="entry name" value="Glu/Gly-bd"/>
</dbReference>
<protein>
    <submittedName>
        <fullName evidence="15">Ionotropic glutamate receptor</fullName>
    </submittedName>
</protein>
<feature type="domain" description="Ionotropic glutamate receptor C-terminal" evidence="14">
    <location>
        <begin position="434"/>
        <end position="782"/>
    </location>
</feature>
<feature type="transmembrane region" description="Helical" evidence="12">
    <location>
        <begin position="1526"/>
        <end position="1548"/>
    </location>
</feature>
<dbReference type="OrthoDB" id="5984008at2759"/>
<feature type="transmembrane region" description="Helical" evidence="12">
    <location>
        <begin position="1685"/>
        <end position="1703"/>
    </location>
</feature>
<feature type="transmembrane region" description="Helical" evidence="12">
    <location>
        <begin position="190"/>
        <end position="212"/>
    </location>
</feature>
<keyword evidence="3 12" id="KW-0812">Transmembrane</keyword>
<keyword evidence="4 12" id="KW-1133">Transmembrane helix</keyword>
<keyword evidence="5" id="KW-0406">Ion transport</keyword>
<evidence type="ECO:0000256" key="9">
    <source>
        <dbReference type="ARBA" id="ARBA00023286"/>
    </source>
</evidence>
<dbReference type="GO" id="GO:0016020">
    <property type="term" value="C:membrane"/>
    <property type="evidence" value="ECO:0007669"/>
    <property type="project" value="UniProtKB-SubCell"/>
</dbReference>
<dbReference type="CDD" id="cd13686">
    <property type="entry name" value="GluR_Plant"/>
    <property type="match status" value="1"/>
</dbReference>
<evidence type="ECO:0000256" key="3">
    <source>
        <dbReference type="ARBA" id="ARBA00022692"/>
    </source>
</evidence>
<evidence type="ECO:0000256" key="4">
    <source>
        <dbReference type="ARBA" id="ARBA00022989"/>
    </source>
</evidence>
<evidence type="ECO:0000256" key="2">
    <source>
        <dbReference type="ARBA" id="ARBA00022448"/>
    </source>
</evidence>
<dbReference type="SMART" id="SM00079">
    <property type="entry name" value="PBPe"/>
    <property type="match status" value="1"/>
</dbReference>
<dbReference type="Proteomes" id="UP000283530">
    <property type="component" value="Unassembled WGS sequence"/>
</dbReference>
<evidence type="ECO:0000313" key="15">
    <source>
        <dbReference type="EMBL" id="RWR91370.1"/>
    </source>
</evidence>
<feature type="transmembrane region" description="Helical" evidence="12">
    <location>
        <begin position="622"/>
        <end position="641"/>
    </location>
</feature>
<keyword evidence="13" id="KW-0732">Signal</keyword>
<evidence type="ECO:0000256" key="5">
    <source>
        <dbReference type="ARBA" id="ARBA00023065"/>
    </source>
</evidence>
<dbReference type="Gene3D" id="3.40.190.10">
    <property type="entry name" value="Periplasmic binding protein-like II"/>
    <property type="match status" value="3"/>
</dbReference>
<feature type="transmembrane region" description="Helical" evidence="12">
    <location>
        <begin position="1569"/>
        <end position="1592"/>
    </location>
</feature>
<dbReference type="GO" id="GO:0015276">
    <property type="term" value="F:ligand-gated monoatomic ion channel activity"/>
    <property type="evidence" value="ECO:0007669"/>
    <property type="project" value="InterPro"/>
</dbReference>
<comment type="caution">
    <text evidence="15">The sequence shown here is derived from an EMBL/GenBank/DDBJ whole genome shotgun (WGS) entry which is preliminary data.</text>
</comment>
<evidence type="ECO:0000256" key="12">
    <source>
        <dbReference type="SAM" id="Phobius"/>
    </source>
</evidence>
<feature type="chain" id="PRO_5019162811" evidence="13">
    <location>
        <begin position="18"/>
        <end position="2058"/>
    </location>
</feature>
<dbReference type="STRING" id="337451.A0A443PKS7"/>
<keyword evidence="10" id="KW-0407">Ion channel</keyword>
<evidence type="ECO:0000256" key="1">
    <source>
        <dbReference type="ARBA" id="ARBA00004141"/>
    </source>
</evidence>
<evidence type="ECO:0000256" key="13">
    <source>
        <dbReference type="SAM" id="SignalP"/>
    </source>
</evidence>
<keyword evidence="9" id="KW-1071">Ligand-gated ion channel</keyword>
<keyword evidence="6 12" id="KW-0472">Membrane</keyword>
<dbReference type="InterPro" id="IPR001320">
    <property type="entry name" value="Iontro_rcpt_C"/>
</dbReference>
<feature type="transmembrane region" description="Helical" evidence="12">
    <location>
        <begin position="807"/>
        <end position="828"/>
    </location>
</feature>
<feature type="compositionally biased region" description="Basic and acidic residues" evidence="11">
    <location>
        <begin position="295"/>
        <end position="323"/>
    </location>
</feature>
<feature type="transmembrane region" description="Helical" evidence="12">
    <location>
        <begin position="562"/>
        <end position="580"/>
    </location>
</feature>
<comment type="subcellular location">
    <subcellularLocation>
        <location evidence="1">Membrane</location>
        <topology evidence="1">Multi-pass membrane protein</topology>
    </subcellularLocation>
</comment>
<sequence length="2058" mass="235299">MTSLLLLVLCSLLSTAAESTAHGLLANSTNGFKYCGWHRGKNNRQSPCRFMRRASGLLEGMIGSELHDTTYSENEVNFPLIAIANRSSLLPTGFPYSLFVAQNVYSERVIPTPGPNNERNMTSPYLISHEYFANKNGQKEALEHGQHIYYEQALNQVVGHAVATADTLNYSDSMHQFIEESDSIEININLITWELLKFAIIHLTCLGIMKLLKKVFSWISSHKRIIYNQDVRSVRVCLELILILMLLTTTLLAMSYTRSLNSMLNVEKLQPSTEDVMTEPGAFRNSSTNIAHGWISKEGKEKNNPSPGGDRENSANDREYATKATREKTYKKLRVRIPLKDVVHKFLKLNEKSRGKLWIMTSFSLVANFPYKVSGKFSPHKNHKDDEEYTAELIYELYSKVNDSVSFEDFMRMVGERKRSKSHVKNGKTDMKLRMLVPTKNTFHEFVKVDHDPKGNGIIVTGYSIEVFKEVMNSLPYRVSYEFYPYENGHSNDMGYYDDLIQQLHVNRYDGIVGDITITSKRSVYGDFTLPYMMSGVSMIVPVAVSHTKSLWWFLKPLTLKLWLLIIALFLSKGILVWIFEHENNPEFRGTFQEQVGKILSFSFSIFVFAQKETLKSNYSRLIVNLWIFGVFVFVTSYASILQSMLTSNNDQPIVMSIEQLIRNGDYVGYQKGSFVYDLLKHIGFQEQKLKAYSSIEEYEIALSRGSHRNGVSAIIDEIPYVKLFLAKYANRYMMVGPTINPSGFGFLFQRGCAIVHDVSRAVLNFTEGERVHELEKKWFGSQEPNPSPTQIAYRDMRLSTYGFRGVLLITESITGFVVLIFIVVTIFRHWQTARDPSSNGAIVIDNIEENSNRIYTEMNANPINEGLLEGMIGSELHDTTYGENEVNFPLIAIANRSSLLPTGFPYSVFVAQNVYSKRVIPTPGPNNERNMTSPYLISHEYFANKNGQKEALEHGQHIYYEQALDQVVGHAIATADTLNYSDSMHQFIEESDSIEININLITWELLKFAIIHLTCLGIMKLLKKVFSWISSHKRIIYNQDVRSVRVCSELILFLMLLTATLLVMSYTRSLNSRLKVEKLQPSTEDVMTEPGAFRNSSTNIAHGWISKECKEKNNPSPGGDRENSANDREYATKATREKTYKKLRVRIPFKDVVHKFLKLNKKSRGKLLIMISFSLVANFPYKVSGKFSPHNYEEYTGELVYELCSKVNDSVSFEDFMRLVVEHKKSESHVKNGKTDVKLKMLVRTRNTFHEFVKVDHDPKGNGIIVTGYSIEVFKEVMNSLPYQVSYEFYPYENGHSNDMGYYDDLIQQLHVNERNTERRILPPDRCFRHYTNTYMTPLLLLVLCSLLSTAVESTAHGLLVNSTNGFKYCGWHRGKDNRQSPCRFMQRASGLLEGMIGSELHDTTYSENEVNFPLIAIANRSSLLPTGFPYSLFVAQNVYSERVIPTPGPNNERNMTSPYLISHEYFANKNGQKEALEHGQHIYYEQALNQVVGHAVATADTLNYSDSMHQFIEESDSIEININLITWELLKFAIIHLTCLGIMKLLKKVFSWISSHKRIIYNQDVRSVRVCLELILILMLLTTTLLAMSYTRSLNSMQRYDGIVGDITITSKRSVYGDFTLPYMMSGVSMIVPVAVSHTKSLWWFLKPLTLKLWLLIIALFLSKGILVWIFEHENNPEFRGTFQEQVGKILSFSFSIFVFAQKETLKSNYSRLIVNLWIFGVFVFVTSYASILQSMLTSNNDQPIVTSIEQLIRNGDYVGYQKGSFVYDLLKHIGFQEQKLKAYSSIEEYEIALSRGSHRNGVSAIIDEIPYVKLFLANCFREVVLSCMMFSRAVLNFTEGERVHELEKKWFGSQEPNPSPTQIPYRDMQLSTYGFRGVLLITESITGFVVLIFIVVNIFRHWQTARDPSSNGAIVVNNIEEYSNRFYAEMNGYPINEGNHVVIQNDQATQNDNDLQVGATLNECSHSETAYQDKSFTGDEMSKMLQSPACSSLFQRGCAIVHDVSRAVLNFTEGERVHELEKKWFGSKNQILPNSNTIQRHAIVTHMFPWCLTDY</sequence>
<gene>
    <name evidence="15" type="ORF">CKAN_02052200</name>
</gene>
<evidence type="ECO:0000256" key="6">
    <source>
        <dbReference type="ARBA" id="ARBA00023136"/>
    </source>
</evidence>
<evidence type="ECO:0000259" key="14">
    <source>
        <dbReference type="SMART" id="SM00079"/>
    </source>
</evidence>
<dbReference type="InterPro" id="IPR015683">
    <property type="entry name" value="Ionotropic_Glu_rcpt"/>
</dbReference>
<dbReference type="FunFam" id="3.40.190.10:FF:000103">
    <property type="entry name" value="Glutamate receptor"/>
    <property type="match status" value="1"/>
</dbReference>
<keyword evidence="7 15" id="KW-0675">Receptor</keyword>
<dbReference type="Gene3D" id="1.10.287.70">
    <property type="match status" value="2"/>
</dbReference>
<feature type="transmembrane region" description="Helical" evidence="12">
    <location>
        <begin position="1715"/>
        <end position="1734"/>
    </location>
</feature>
<keyword evidence="8" id="KW-0325">Glycoprotein</keyword>
<dbReference type="EMBL" id="QPKB01000008">
    <property type="protein sequence ID" value="RWR91370.1"/>
    <property type="molecule type" value="Genomic_DNA"/>
</dbReference>
<dbReference type="SUPFAM" id="SSF53850">
    <property type="entry name" value="Periplasmic binding protein-like II"/>
    <property type="match status" value="2"/>
</dbReference>
<evidence type="ECO:0000256" key="10">
    <source>
        <dbReference type="ARBA" id="ARBA00023303"/>
    </source>
</evidence>
<proteinExistence type="predicted"/>
<feature type="region of interest" description="Disordered" evidence="11">
    <location>
        <begin position="294"/>
        <end position="323"/>
    </location>
</feature>
<evidence type="ECO:0000313" key="16">
    <source>
        <dbReference type="Proteomes" id="UP000283530"/>
    </source>
</evidence>
<dbReference type="Pfam" id="PF10613">
    <property type="entry name" value="Lig_chan-Glu_bd"/>
    <property type="match status" value="1"/>
</dbReference>
<evidence type="ECO:0000256" key="8">
    <source>
        <dbReference type="ARBA" id="ARBA00023180"/>
    </source>
</evidence>
<feature type="transmembrane region" description="Helical" evidence="12">
    <location>
        <begin position="1881"/>
        <end position="1902"/>
    </location>
</feature>
<keyword evidence="16" id="KW-1185">Reference proteome</keyword>
<evidence type="ECO:0000256" key="11">
    <source>
        <dbReference type="SAM" id="MobiDB-lite"/>
    </source>
</evidence>
<feature type="transmembrane region" description="Helical" evidence="12">
    <location>
        <begin position="1006"/>
        <end position="1023"/>
    </location>
</feature>
<feature type="transmembrane region" description="Helical" evidence="12">
    <location>
        <begin position="233"/>
        <end position="256"/>
    </location>
</feature>
<dbReference type="PANTHER" id="PTHR18966">
    <property type="entry name" value="IONOTROPIC GLUTAMATE RECEPTOR"/>
    <property type="match status" value="1"/>
</dbReference>
<feature type="transmembrane region" description="Helical" evidence="12">
    <location>
        <begin position="1051"/>
        <end position="1068"/>
    </location>
</feature>
<keyword evidence="2" id="KW-0813">Transport</keyword>
<reference evidence="15 16" key="1">
    <citation type="journal article" date="2019" name="Nat. Plants">
        <title>Stout camphor tree genome fills gaps in understanding of flowering plant genome evolution.</title>
        <authorList>
            <person name="Chaw S.M."/>
            <person name="Liu Y.C."/>
            <person name="Wu Y.W."/>
            <person name="Wang H.Y."/>
            <person name="Lin C.I."/>
            <person name="Wu C.S."/>
            <person name="Ke H.M."/>
            <person name="Chang L.Y."/>
            <person name="Hsu C.Y."/>
            <person name="Yang H.T."/>
            <person name="Sudianto E."/>
            <person name="Hsu M.H."/>
            <person name="Wu K.P."/>
            <person name="Wang L.N."/>
            <person name="Leebens-Mack J.H."/>
            <person name="Tsai I.J."/>
        </authorList>
    </citation>
    <scope>NUCLEOTIDE SEQUENCE [LARGE SCALE GENOMIC DNA]</scope>
    <source>
        <strain evidence="16">cv. Chaw 1501</strain>
        <tissue evidence="15">Young leaves</tissue>
    </source>
</reference>